<dbReference type="RefSeq" id="WP_144305164.1">
    <property type="nucleotide sequence ID" value="NZ_QMIF01000005.1"/>
</dbReference>
<dbReference type="InterPro" id="IPR003156">
    <property type="entry name" value="DHHA1_dom"/>
</dbReference>
<accession>A0A6P1ZJP7</accession>
<dbReference type="EMBL" id="QMIF01000005">
    <property type="protein sequence ID" value="TVM34167.1"/>
    <property type="molecule type" value="Genomic_DNA"/>
</dbReference>
<dbReference type="OrthoDB" id="9803668at2"/>
<evidence type="ECO:0000259" key="2">
    <source>
        <dbReference type="Pfam" id="PF02272"/>
    </source>
</evidence>
<evidence type="ECO:0000313" key="3">
    <source>
        <dbReference type="EMBL" id="TVM34167.1"/>
    </source>
</evidence>
<dbReference type="Pfam" id="PF01368">
    <property type="entry name" value="DHH"/>
    <property type="match status" value="1"/>
</dbReference>
<feature type="domain" description="DDH" evidence="1">
    <location>
        <begin position="18"/>
        <end position="157"/>
    </location>
</feature>
<evidence type="ECO:0000313" key="4">
    <source>
        <dbReference type="Proteomes" id="UP000434052"/>
    </source>
</evidence>
<dbReference type="GO" id="GO:0003676">
    <property type="term" value="F:nucleic acid binding"/>
    <property type="evidence" value="ECO:0007669"/>
    <property type="project" value="InterPro"/>
</dbReference>
<dbReference type="Pfam" id="PF02272">
    <property type="entry name" value="DHHA1"/>
    <property type="match status" value="1"/>
</dbReference>
<dbReference type="Proteomes" id="UP000434052">
    <property type="component" value="Unassembled WGS sequence"/>
</dbReference>
<sequence length="341" mass="36715">MPPVVDEILNILRTEDNFLVAGHATPDGDAYGSAVAVCFLLKTLGKRFVHYAANGTPPSMDWLGHPDMAHTSLDGFTPGWSIVLDSGDISRLDPEAAAAVVPEHTVNIDHHLGNSQFGALNWVDPSEPAVGTMVAQLARRLDIPLAGDLGEAVYLAIVSDTGHFSYGNTRPETLELAAEIVRLGLDLGAFNAKLEKSWTPQRLQLWSHALGESVLHCDGKIGMVRIRKDILEQTHSTRYDCDGLVEIMRRVKSVRIAVSLRETEDGVKVSLRSHGDDNVQQVAQRLGGGGHKNASGATVHGTMDEAEQLIVRYGSEILDLGCPADDCTRISNSAMAPSEAS</sequence>
<dbReference type="AlphaFoldDB" id="A0A6P1ZJP7"/>
<dbReference type="Gene3D" id="3.10.310.30">
    <property type="match status" value="1"/>
</dbReference>
<organism evidence="3 4">
    <name type="scientific">Oceanidesulfovibrio marinus</name>
    <dbReference type="NCBI Taxonomy" id="370038"/>
    <lineage>
        <taxon>Bacteria</taxon>
        <taxon>Pseudomonadati</taxon>
        <taxon>Thermodesulfobacteriota</taxon>
        <taxon>Desulfovibrionia</taxon>
        <taxon>Desulfovibrionales</taxon>
        <taxon>Desulfovibrionaceae</taxon>
        <taxon>Oceanidesulfovibrio</taxon>
    </lineage>
</organism>
<dbReference type="Gene3D" id="3.90.1640.10">
    <property type="entry name" value="inorganic pyrophosphatase (n-terminal core)"/>
    <property type="match status" value="1"/>
</dbReference>
<protein>
    <submittedName>
        <fullName evidence="3">Bifunctional oligoribonuclease/PAP phosphatase NrnA</fullName>
    </submittedName>
</protein>
<evidence type="ECO:0000259" key="1">
    <source>
        <dbReference type="Pfam" id="PF01368"/>
    </source>
</evidence>
<name>A0A6P1ZJP7_9BACT</name>
<dbReference type="PANTHER" id="PTHR47618:SF1">
    <property type="entry name" value="BIFUNCTIONAL OLIGORIBONUCLEASE AND PAP PHOSPHATASE NRNA"/>
    <property type="match status" value="1"/>
</dbReference>
<dbReference type="InterPro" id="IPR051319">
    <property type="entry name" value="Oligoribo/pAp-PDE_c-di-AMP_PDE"/>
</dbReference>
<reference evidence="3 4" key="1">
    <citation type="submission" date="2018-06" db="EMBL/GenBank/DDBJ databases">
        <title>Complete genome of Desulfovibrio marinus P48SEP.</title>
        <authorList>
            <person name="Crispim J.S."/>
            <person name="Vidigal P.M.P."/>
            <person name="Silva L.C.F."/>
            <person name="Araujo L.C."/>
            <person name="Laguardia C.N."/>
            <person name="Dias R.S."/>
            <person name="Sousa M.P."/>
            <person name="Paula S.O."/>
            <person name="Silva C."/>
        </authorList>
    </citation>
    <scope>NUCLEOTIDE SEQUENCE [LARGE SCALE GENOMIC DNA]</scope>
    <source>
        <strain evidence="3 4">P48SEP</strain>
    </source>
</reference>
<dbReference type="SUPFAM" id="SSF64182">
    <property type="entry name" value="DHH phosphoesterases"/>
    <property type="match status" value="1"/>
</dbReference>
<feature type="domain" description="DHHA1" evidence="2">
    <location>
        <begin position="241"/>
        <end position="304"/>
    </location>
</feature>
<comment type="caution">
    <text evidence="3">The sequence shown here is derived from an EMBL/GenBank/DDBJ whole genome shotgun (WGS) entry which is preliminary data.</text>
</comment>
<dbReference type="PANTHER" id="PTHR47618">
    <property type="entry name" value="BIFUNCTIONAL OLIGORIBONUCLEASE AND PAP PHOSPHATASE NRNA"/>
    <property type="match status" value="1"/>
</dbReference>
<dbReference type="InterPro" id="IPR001667">
    <property type="entry name" value="DDH_dom"/>
</dbReference>
<gene>
    <name evidence="3" type="ORF">DQK91_09740</name>
</gene>
<dbReference type="InterPro" id="IPR038763">
    <property type="entry name" value="DHH_sf"/>
</dbReference>
<proteinExistence type="predicted"/>